<keyword evidence="3" id="KW-1185">Reference proteome</keyword>
<evidence type="ECO:0000256" key="1">
    <source>
        <dbReference type="SAM" id="Coils"/>
    </source>
</evidence>
<gene>
    <name evidence="2" type="ORF">MCOR_26141</name>
</gene>
<dbReference type="Pfam" id="PF22586">
    <property type="entry name" value="ANCHR-like_BBOX"/>
    <property type="match status" value="1"/>
</dbReference>
<dbReference type="CDD" id="cd19776">
    <property type="entry name" value="Bbox2_TRIM25_C-IV"/>
    <property type="match status" value="1"/>
</dbReference>
<dbReference type="Gene3D" id="3.30.160.60">
    <property type="entry name" value="Classic Zinc Finger"/>
    <property type="match status" value="1"/>
</dbReference>
<dbReference type="EMBL" id="CACVKT020004663">
    <property type="protein sequence ID" value="CAC5391102.1"/>
    <property type="molecule type" value="Genomic_DNA"/>
</dbReference>
<evidence type="ECO:0008006" key="4">
    <source>
        <dbReference type="Google" id="ProtNLM"/>
    </source>
</evidence>
<dbReference type="PANTHER" id="PTHR25462:SF296">
    <property type="entry name" value="MEIOTIC P26, ISOFORM F"/>
    <property type="match status" value="1"/>
</dbReference>
<sequence>MTSSIKHFCTICHERRIIKGAVTWCIECEVFFCGDCEKPHRSSRLYKNHKTMSVKDYQKLPTIIQNISSQCKDHKKQFELYCSFHACPCCVQCFSDKHKKCQDMKPLSDILKQVKSSASVQLFENDLKDVMENFDTVIKYMKTRISSINTQKTKAIEEIKHMRNSIDDYLNNLEQTILNDLESKHSKLKLNMTTLVQQMEQRASKIKQIQSEYTTMIQYATELQMYVGLREIEKTTSEAAKYIDDLVESGDHVSEKNLEVSISSALQSILHDVKSFGDIKINTTSSHLRVKPVRKDQAQHLLPNDPKIEQIKPSWLRTLTIPEERKTSLDVLACLVLTDGKFLILDNMKKQLLMFSNDGILIRKVLTFTQHPCGACFVRNNTVAVTLGAANQTSLVYVEKNKIIKTIKLSHYCNGVASDGKKLVISSVHEQTTTVNLNDMSRTILKGVEGVNSISLFKGNIYVTFDCENKVCCYNSSGEPLWTYQHQDIDGPVGITLDMNGFVYKVCQENNSIVVVSPDGNIGKTILSESNGIKRPWAIDINNETGLMIVSSQIRDDDIDTSYGTAFVYTI</sequence>
<dbReference type="Gene3D" id="2.120.10.30">
    <property type="entry name" value="TolB, C-terminal domain"/>
    <property type="match status" value="1"/>
</dbReference>
<dbReference type="InterPro" id="IPR011042">
    <property type="entry name" value="6-blade_b-propeller_TolB-like"/>
</dbReference>
<dbReference type="AlphaFoldDB" id="A0A6J8C5Z3"/>
<reference evidence="2 3" key="1">
    <citation type="submission" date="2020-06" db="EMBL/GenBank/DDBJ databases">
        <authorList>
            <person name="Li R."/>
            <person name="Bekaert M."/>
        </authorList>
    </citation>
    <scope>NUCLEOTIDE SEQUENCE [LARGE SCALE GENOMIC DNA]</scope>
    <source>
        <strain evidence="3">wild</strain>
    </source>
</reference>
<dbReference type="InterPro" id="IPR047153">
    <property type="entry name" value="TRIM45/56/19-like"/>
</dbReference>
<keyword evidence="1" id="KW-0175">Coiled coil</keyword>
<dbReference type="Proteomes" id="UP000507470">
    <property type="component" value="Unassembled WGS sequence"/>
</dbReference>
<dbReference type="OrthoDB" id="6232044at2759"/>
<accession>A0A6J8C5Z3</accession>
<proteinExistence type="predicted"/>
<dbReference type="CDD" id="cd19757">
    <property type="entry name" value="Bbox1"/>
    <property type="match status" value="1"/>
</dbReference>
<evidence type="ECO:0000313" key="3">
    <source>
        <dbReference type="Proteomes" id="UP000507470"/>
    </source>
</evidence>
<name>A0A6J8C5Z3_MYTCO</name>
<dbReference type="SUPFAM" id="SSF101898">
    <property type="entry name" value="NHL repeat"/>
    <property type="match status" value="1"/>
</dbReference>
<feature type="coiled-coil region" evidence="1">
    <location>
        <begin position="152"/>
        <end position="198"/>
    </location>
</feature>
<evidence type="ECO:0000313" key="2">
    <source>
        <dbReference type="EMBL" id="CAC5391102.1"/>
    </source>
</evidence>
<dbReference type="PANTHER" id="PTHR25462">
    <property type="entry name" value="BONUS, ISOFORM C-RELATED"/>
    <property type="match status" value="1"/>
</dbReference>
<protein>
    <recommendedName>
        <fullName evidence="4">B box-type domain-containing protein</fullName>
    </recommendedName>
</protein>
<organism evidence="2 3">
    <name type="scientific">Mytilus coruscus</name>
    <name type="common">Sea mussel</name>
    <dbReference type="NCBI Taxonomy" id="42192"/>
    <lineage>
        <taxon>Eukaryota</taxon>
        <taxon>Metazoa</taxon>
        <taxon>Spiralia</taxon>
        <taxon>Lophotrochozoa</taxon>
        <taxon>Mollusca</taxon>
        <taxon>Bivalvia</taxon>
        <taxon>Autobranchia</taxon>
        <taxon>Pteriomorphia</taxon>
        <taxon>Mytilida</taxon>
        <taxon>Mytiloidea</taxon>
        <taxon>Mytilidae</taxon>
        <taxon>Mytilinae</taxon>
        <taxon>Mytilus</taxon>
    </lineage>
</organism>